<evidence type="ECO:0000256" key="1">
    <source>
        <dbReference type="ARBA" id="ARBA00023015"/>
    </source>
</evidence>
<dbReference type="RefSeq" id="WP_015031143.1">
    <property type="nucleotide sequence ID" value="NC_018749.1"/>
</dbReference>
<sequence>MREIEVKIPIIRPEGIDNFHFNGIDWPLNFTKNHNLFHINRLEEFIHRISFPLPPHRKTVFDIIFLTKGNSIRSKGLLKYEFTAGQLFFLPAYQITSHDYISKDAEGFFLHFDSSIFKNHNLDKFLKDFNFLGFLNHPVVKLDTQSIVAFVNIFERLETLVNETKTNELDLISIYLFALLKESAKFATEEKNVIKNASALLTERYKEALSQYIYTKQKVKEYADYLNVTPNHLNKCVKKTTMKSAQELLNEMLIMEAKSLLKFSNLQISEIAVKLGNHTPSNFARFFKSKTSMMPKDYR</sequence>
<dbReference type="SUPFAM" id="SSF88659">
    <property type="entry name" value="Sigma3 and sigma4 domains of RNA polymerase sigma factors"/>
    <property type="match status" value="1"/>
</dbReference>
<protein>
    <submittedName>
        <fullName evidence="5">Helix-turn-helix, AraC domain-containing protein</fullName>
    </submittedName>
</protein>
<dbReference type="Pfam" id="PF12833">
    <property type="entry name" value="HTH_18"/>
    <property type="match status" value="1"/>
</dbReference>
<evidence type="ECO:0000313" key="6">
    <source>
        <dbReference type="Proteomes" id="UP000002875"/>
    </source>
</evidence>
<dbReference type="InterPro" id="IPR037923">
    <property type="entry name" value="HTH-like"/>
</dbReference>
<reference evidence="5 6" key="1">
    <citation type="submission" date="2011-07" db="EMBL/GenBank/DDBJ databases">
        <title>The complete genome of plasmid 2 of Emticicia oligotrophica DSM 17448.</title>
        <authorList>
            <consortium name="US DOE Joint Genome Institute (JGI-PGF)"/>
            <person name="Lucas S."/>
            <person name="Han J."/>
            <person name="Lapidus A."/>
            <person name="Bruce D."/>
            <person name="Goodwin L."/>
            <person name="Pitluck S."/>
            <person name="Peters L."/>
            <person name="Kyrpides N."/>
            <person name="Mavromatis K."/>
            <person name="Ivanova N."/>
            <person name="Ovchinnikova G."/>
            <person name="Teshima H."/>
            <person name="Detter J.C."/>
            <person name="Tapia R."/>
            <person name="Han C."/>
            <person name="Land M."/>
            <person name="Hauser L."/>
            <person name="Markowitz V."/>
            <person name="Cheng J.-F."/>
            <person name="Hugenholtz P."/>
            <person name="Woyke T."/>
            <person name="Wu D."/>
            <person name="Tindall B."/>
            <person name="Pomrenke H."/>
            <person name="Brambilla E."/>
            <person name="Klenk H.-P."/>
            <person name="Eisen J.A."/>
        </authorList>
    </citation>
    <scope>NUCLEOTIDE SEQUENCE [LARGE SCALE GENOMIC DNA]</scope>
    <source>
        <strain evidence="6">DSM 17448 / GPTSA100-15</strain>
        <plasmid evidence="5 6">pEMTOL02</plasmid>
    </source>
</reference>
<evidence type="ECO:0000313" key="5">
    <source>
        <dbReference type="EMBL" id="AFK05618.1"/>
    </source>
</evidence>
<keyword evidence="6" id="KW-1185">Reference proteome</keyword>
<dbReference type="EMBL" id="CP002963">
    <property type="protein sequence ID" value="AFK05618.1"/>
    <property type="molecule type" value="Genomic_DNA"/>
</dbReference>
<keyword evidence="2" id="KW-0238">DNA-binding</keyword>
<keyword evidence="1" id="KW-0805">Transcription regulation</keyword>
<accession>A0ABM5N825</accession>
<name>A0ABM5N825_EMTOG</name>
<dbReference type="PANTHER" id="PTHR43280">
    <property type="entry name" value="ARAC-FAMILY TRANSCRIPTIONAL REGULATOR"/>
    <property type="match status" value="1"/>
</dbReference>
<dbReference type="Proteomes" id="UP000002875">
    <property type="component" value="Plasmid pEMTOL02"/>
</dbReference>
<gene>
    <name evidence="5" type="ORF">Emtol_0100</name>
</gene>
<dbReference type="SUPFAM" id="SSF51215">
    <property type="entry name" value="Regulatory protein AraC"/>
    <property type="match status" value="1"/>
</dbReference>
<evidence type="ECO:0000256" key="3">
    <source>
        <dbReference type="ARBA" id="ARBA00023163"/>
    </source>
</evidence>
<keyword evidence="5" id="KW-0614">Plasmid</keyword>
<organism evidence="5 6">
    <name type="scientific">Emticicia oligotrophica (strain DSM 17448 / CIP 109782 / MTCC 6937 / GPTSA100-15)</name>
    <dbReference type="NCBI Taxonomy" id="929562"/>
    <lineage>
        <taxon>Bacteria</taxon>
        <taxon>Pseudomonadati</taxon>
        <taxon>Bacteroidota</taxon>
        <taxon>Cytophagia</taxon>
        <taxon>Cytophagales</taxon>
        <taxon>Leadbetterellaceae</taxon>
        <taxon>Emticicia</taxon>
    </lineage>
</organism>
<evidence type="ECO:0000259" key="4">
    <source>
        <dbReference type="PROSITE" id="PS01124"/>
    </source>
</evidence>
<dbReference type="PANTHER" id="PTHR43280:SF32">
    <property type="entry name" value="TRANSCRIPTIONAL REGULATORY PROTEIN"/>
    <property type="match status" value="1"/>
</dbReference>
<dbReference type="InterPro" id="IPR009057">
    <property type="entry name" value="Homeodomain-like_sf"/>
</dbReference>
<dbReference type="Gene3D" id="1.10.10.60">
    <property type="entry name" value="Homeodomain-like"/>
    <property type="match status" value="1"/>
</dbReference>
<dbReference type="SMART" id="SM00342">
    <property type="entry name" value="HTH_ARAC"/>
    <property type="match status" value="1"/>
</dbReference>
<dbReference type="SUPFAM" id="SSF46689">
    <property type="entry name" value="Homeodomain-like"/>
    <property type="match status" value="1"/>
</dbReference>
<proteinExistence type="predicted"/>
<feature type="domain" description="HTH araC/xylS-type" evidence="4">
    <location>
        <begin position="203"/>
        <end position="299"/>
    </location>
</feature>
<dbReference type="InterPro" id="IPR018060">
    <property type="entry name" value="HTH_AraC"/>
</dbReference>
<keyword evidence="3" id="KW-0804">Transcription</keyword>
<geneLocation type="plasmid" evidence="5 6">
    <name>pEMTOL02</name>
</geneLocation>
<evidence type="ECO:0000256" key="2">
    <source>
        <dbReference type="ARBA" id="ARBA00023125"/>
    </source>
</evidence>
<dbReference type="InterPro" id="IPR013324">
    <property type="entry name" value="RNA_pol_sigma_r3/r4-like"/>
</dbReference>
<dbReference type="PROSITE" id="PS01124">
    <property type="entry name" value="HTH_ARAC_FAMILY_2"/>
    <property type="match status" value="1"/>
</dbReference>